<dbReference type="RefSeq" id="XP_017951625.2">
    <property type="nucleotide sequence ID" value="XM_018096136.2"/>
</dbReference>
<feature type="compositionally biased region" description="Low complexity" evidence="1">
    <location>
        <begin position="837"/>
        <end position="855"/>
    </location>
</feature>
<dbReference type="PANTHER" id="PTHR15572:SF1">
    <property type="entry name" value="BRD4-INTERACTING CHROMATIN-REMODELING COMPLEX-ASSOCIATED PROTEIN"/>
    <property type="match status" value="1"/>
</dbReference>
<feature type="region of interest" description="Disordered" evidence="1">
    <location>
        <begin position="909"/>
        <end position="946"/>
    </location>
</feature>
<feature type="compositionally biased region" description="Low complexity" evidence="1">
    <location>
        <begin position="648"/>
        <end position="662"/>
    </location>
</feature>
<feature type="region of interest" description="Disordered" evidence="1">
    <location>
        <begin position="1408"/>
        <end position="1440"/>
    </location>
</feature>
<evidence type="ECO:0000313" key="4">
    <source>
        <dbReference type="Proteomes" id="UP000008143"/>
    </source>
</evidence>
<feature type="compositionally biased region" description="Polar residues" evidence="1">
    <location>
        <begin position="801"/>
        <end position="818"/>
    </location>
</feature>
<evidence type="ECO:0000256" key="1">
    <source>
        <dbReference type="SAM" id="MobiDB-lite"/>
    </source>
</evidence>
<feature type="region of interest" description="Disordered" evidence="1">
    <location>
        <begin position="1472"/>
        <end position="1493"/>
    </location>
</feature>
<feature type="compositionally biased region" description="Pro residues" evidence="1">
    <location>
        <begin position="856"/>
        <end position="886"/>
    </location>
</feature>
<dbReference type="CTD" id="29998"/>
<feature type="compositionally biased region" description="Polar residues" evidence="1">
    <location>
        <begin position="1582"/>
        <end position="1593"/>
    </location>
</feature>
<protein>
    <submittedName>
        <fullName evidence="6">BRD4-interacting chromatin-remodeling complex-associated protein isoform X2</fullName>
    </submittedName>
    <submittedName>
        <fullName evidence="5">Glioma tumor suppressor candidate region gene 1 protein</fullName>
    </submittedName>
    <submittedName>
        <fullName evidence="3">LOC100135088 protein</fullName>
    </submittedName>
</protein>
<dbReference type="InterPro" id="IPR052438">
    <property type="entry name" value="Chromatin_remod/trans_coact"/>
</dbReference>
<reference evidence="5 6" key="3">
    <citation type="submission" date="2025-04" db="UniProtKB">
        <authorList>
            <consortium name="RefSeq"/>
        </authorList>
    </citation>
    <scope>IDENTIFICATION</scope>
    <source>
        <strain evidence="6">Nigerian</strain>
        <tissue evidence="6">Liver and blood</tissue>
    </source>
</reference>
<feature type="compositionally biased region" description="Polar residues" evidence="1">
    <location>
        <begin position="923"/>
        <end position="946"/>
    </location>
</feature>
<feature type="region of interest" description="Disordered" evidence="1">
    <location>
        <begin position="648"/>
        <end position="685"/>
    </location>
</feature>
<feature type="region of interest" description="Disordered" evidence="1">
    <location>
        <begin position="1058"/>
        <end position="1106"/>
    </location>
</feature>
<feature type="region of interest" description="Disordered" evidence="1">
    <location>
        <begin position="1573"/>
        <end position="1632"/>
    </location>
</feature>
<evidence type="ECO:0000313" key="6">
    <source>
        <dbReference type="RefSeq" id="XP_017951625.2"/>
    </source>
</evidence>
<dbReference type="OrthoDB" id="2556847at2759"/>
<feature type="compositionally biased region" description="Low complexity" evidence="1">
    <location>
        <begin position="669"/>
        <end position="680"/>
    </location>
</feature>
<dbReference type="KEGG" id="xtr:100135088"/>
<feature type="region of interest" description="Disordered" evidence="1">
    <location>
        <begin position="789"/>
        <end position="892"/>
    </location>
</feature>
<dbReference type="RefSeq" id="NP_001107299.1">
    <property type="nucleotide sequence ID" value="NM_001113827.1"/>
</dbReference>
<feature type="compositionally biased region" description="Basic and acidic residues" evidence="1">
    <location>
        <begin position="1594"/>
        <end position="1614"/>
    </location>
</feature>
<dbReference type="AGR" id="Xenbase:XB-GENE-5891820"/>
<feature type="region of interest" description="Disordered" evidence="1">
    <location>
        <begin position="1701"/>
        <end position="1757"/>
    </location>
</feature>
<reference evidence="5" key="1">
    <citation type="journal article" date="2002" name="Dev. Dyn.">
        <title>Genetic and genomic tools for Xenopus research: The NIH Xenopus initiative.</title>
        <authorList>
            <person name="Klein S.L."/>
            <person name="Strausberg R.L."/>
            <person name="Wagner L."/>
            <person name="Pontius J."/>
            <person name="Clifton S.W."/>
            <person name="Richardson P."/>
        </authorList>
    </citation>
    <scope>NUCLEOTIDE SEQUENCE</scope>
</reference>
<dbReference type="EMBL" id="BC155694">
    <property type="protein sequence ID" value="AAI55695.1"/>
    <property type="molecule type" value="mRNA"/>
</dbReference>
<gene>
    <name evidence="5 6 7" type="primary">bicra</name>
    <name evidence="5 6" type="synonym">gltscr1</name>
    <name evidence="3" type="synonym">LOC100135088</name>
</gene>
<evidence type="ECO:0000313" key="5">
    <source>
        <dbReference type="RefSeq" id="NP_001107299.1"/>
    </source>
</evidence>
<feature type="compositionally biased region" description="Low complexity" evidence="1">
    <location>
        <begin position="1716"/>
        <end position="1733"/>
    </location>
</feature>
<dbReference type="Xenbase" id="XB-GENE-5891820">
    <property type="gene designation" value="bicra"/>
</dbReference>
<feature type="domain" description="GLTSCR protein conserved" evidence="2">
    <location>
        <begin position="1250"/>
        <end position="1349"/>
    </location>
</feature>
<proteinExistence type="evidence at transcript level"/>
<evidence type="ECO:0000313" key="3">
    <source>
        <dbReference type="EMBL" id="AAI55695.1"/>
    </source>
</evidence>
<evidence type="ECO:0000313" key="7">
    <source>
        <dbReference type="Xenbase" id="XB-GENE-5891820"/>
    </source>
</evidence>
<sequence length="1757" mass="186245">MDEEDGRCLLDVICDPQALNDFLHGPDQIGGDDLLDNTGDAASAFFVGTGLHVQEAPGNHLTTESNPPTASVDLDFLEDDDILGSPSAGSASLASADQPCDILQQSLQEANITEQTLEAEAELDLGSFQLPTLQPVVQAAPDGTPQIFSGGADLIGLQQPAVLTHQALVQQSVGADVVNKAISVQPFLQQVGLGNVTIQPISNLPGLPNGSPGGALGIGQIQVVGQQVMAINQPAQQLIAKQVQPTQVANLPVGSYLAGTNTEQQQVTLTSSGVSPQNTGLVLQNKIPAVATTLNGNSMFGSVSAAQCTQSLTVTSSLNSPVIIQRTPTPIQPKPAGVLPQKLFQISPKPFNPNNATLTIQGEAALQQPKTQQNLAFMTGKPGPNVVLSGFPQGLPTNMFKQPPSQQQALGKPMSVQLLNQGSSIVIPAQHAQAMLQGQNQFLLPGQLAGASAVQPLSALQANMGGQILAASHPGGQAHIIASQGPGGQLLNQALPAQILTNQNIASQLNLGQVLASQNAHGTAHILSGPIQLQAGQVGQPTLFQMPVSLAGSLSTQSQASVATSLNQAGQTVIQGVTLPNQVAMFNPSENLGQAVSIQQAPTGNSQSPGIVQQQQAQQVVQGASILPNADQPSILTVQTAQQASQGQPQLQLNVQQQTQSLAPPPPQQAVQSQPSPSLATSPDKIILGGATSGTLLSAESMQMFLQQKDQQFYEAALKMQQESSLVQTSAATHVPMPIYSLAASASTMNSSSTTTTSSSVPASVIVSSSASSASQLNRELVQNLGTAAEPKGQSHIPHFPSSQSQQALACQIPSGQQKVPGASPSHSLPHPPSPQLQPSSSHLSQMQSPHQSRPPSQPQPLSRPPSRPHSRPPSQPQSVPRPPSEPLSRSCTPQMQNLFVIQNQIASPHGSSQHPLRPPSQPQVQTPFASHQPSDIPQTLSSPQQHIQLQVQLSTPQSEIRAGVPVSLQATASSSDPQTHSFQLQFQAQTPIKTSISPQTAGQPLHLTTESQRTFQMTHSQIQALSLQNSVPQQKQLLERYQQMQQLQQGLMLPSQQQITSTQTSPALGGQYSGQAPSVLTSGQGQPVLSQGPLLGHSPGQVLVQPTPDLSKVQVGGSNQAAQLSTLLQQQQATVLVKSSGSAAATVPPDVNVYPSPVGKSVGGQCKSVAALPVQTPGKTAVISSVSGLSLGKGSVQIQVVGKGMPQIVSTAQTPAQPQFESKFGALKKLPTLQPSKEACFLEHLHKHQGSVLHPDYKSPFHSFEDAFHRLLPYHVYQGLLPTTHDLRKVDEEFEVVSTQLLKRTQAMLNKYRLLLLEESKRVSPSAEMVMIDRMFIQEEKVALSLDRQLAKERPDEYVSSSSSRSQTFVPMAPSVSSSPCPVPAPEILKPTVVQTSTPIHPTKLVIKHSGGGSPSVTWAKASPSLDTDDDALPSRSKPPIKTYEARSRIGLKLKIKQEAGLSKVIHNTALDPVHQNPPPPPPPPAPPTVPTSTVIKAAVQSTPATITTPTGQMNGTLEHSLPAEKKPLATYCRLPLRKTYRENVDAFVTGKPADVLSKMDKPAQPPTVMHQVKQEDGSRSVITSHKTQGSSHTEKVKKEENAKLGIYHRVEPKTNNSDENPVGLRHDVKDDDQSYYRKIIKTEPPDNEAELNWEMQLPSAKRLKSEPFDVDNASFSSDSPQDDTLNEHLQSAIDSILNLQQPQSGGGTNSLLRSSTQSSYHHSSSSSPFSSPVHRTDSYLTPNHNGGLGTRTLNR</sequence>
<dbReference type="Pfam" id="PF15249">
    <property type="entry name" value="GLTSCR1"/>
    <property type="match status" value="1"/>
</dbReference>
<organism evidence="3">
    <name type="scientific">Xenopus tropicalis</name>
    <name type="common">Western clawed frog</name>
    <name type="synonym">Silurana tropicalis</name>
    <dbReference type="NCBI Taxonomy" id="8364"/>
    <lineage>
        <taxon>Eukaryota</taxon>
        <taxon>Metazoa</taxon>
        <taxon>Chordata</taxon>
        <taxon>Craniata</taxon>
        <taxon>Vertebrata</taxon>
        <taxon>Euteleostomi</taxon>
        <taxon>Amphibia</taxon>
        <taxon>Batrachia</taxon>
        <taxon>Anura</taxon>
        <taxon>Pipoidea</taxon>
        <taxon>Pipidae</taxon>
        <taxon>Xenopodinae</taxon>
        <taxon>Xenopus</taxon>
        <taxon>Silurana</taxon>
    </lineage>
</organism>
<dbReference type="InterPro" id="IPR015671">
    <property type="entry name" value="GSCR1_dom"/>
</dbReference>
<feature type="compositionally biased region" description="Polar residues" evidence="1">
    <location>
        <begin position="1074"/>
        <end position="1090"/>
    </location>
</feature>
<keyword evidence="4" id="KW-1185">Reference proteome</keyword>
<accession>A9JRK4</accession>
<name>A9JRK4_XENTR</name>
<dbReference type="PANTHER" id="PTHR15572">
    <property type="entry name" value="GLIOMA TUMOR SUPPRESSOR CANDIDATE REGION GENE 1"/>
    <property type="match status" value="1"/>
</dbReference>
<dbReference type="GeneID" id="100135088"/>
<feature type="compositionally biased region" description="Pro residues" evidence="1">
    <location>
        <begin position="1477"/>
        <end position="1491"/>
    </location>
</feature>
<reference evidence="3" key="2">
    <citation type="submission" date="2007-12" db="EMBL/GenBank/DDBJ databases">
        <authorList>
            <consortium name="NIH - Xenopus Gene Collection (XGC) project"/>
        </authorList>
    </citation>
    <scope>NUCLEOTIDE SEQUENCE [LARGE SCALE MRNA]</scope>
    <source>
        <tissue evidence="3">Testes</tissue>
    </source>
</reference>
<feature type="compositionally biased region" description="Polar residues" evidence="1">
    <location>
        <begin position="1701"/>
        <end position="1715"/>
    </location>
</feature>
<dbReference type="Proteomes" id="UP000008143">
    <property type="component" value="Chromosome 8"/>
</dbReference>
<evidence type="ECO:0000259" key="2">
    <source>
        <dbReference type="Pfam" id="PF15249"/>
    </source>
</evidence>